<sequence>MRRTLPVIFFLLLSHLSFSQGNRLNDYNSIGWFTTTITPALSKKVSLHGEYQWRRANFLKYWQQSLVRVGVTYKITSQVAVQVGYAFAPSFPYGNYTLSAVPKTYPEHRIYEQVVLNSTIGKTTLTNRLRLEQRWIGRFASIDQEKPDFNFVNRFRFMPRLDFPLNEKWYASVYDEILIGFGENVGENIFDQNRFSALVGYKASKIFKVEGGYINQIAQLGREIENKNVIQHNNGIVINTYFNF</sequence>
<comment type="caution">
    <text evidence="2">The sequence shown here is derived from an EMBL/GenBank/DDBJ whole genome shotgun (WGS) entry which is preliminary data.</text>
</comment>
<feature type="signal peptide" evidence="1">
    <location>
        <begin position="1"/>
        <end position="19"/>
    </location>
</feature>
<name>A0A512BG07_9BACT</name>
<reference evidence="2 3" key="1">
    <citation type="submission" date="2019-07" db="EMBL/GenBank/DDBJ databases">
        <title>Whole genome shotgun sequence of Segetibacter aerophilus NBRC 106135.</title>
        <authorList>
            <person name="Hosoyama A."/>
            <person name="Uohara A."/>
            <person name="Ohji S."/>
            <person name="Ichikawa N."/>
        </authorList>
    </citation>
    <scope>NUCLEOTIDE SEQUENCE [LARGE SCALE GENOMIC DNA]</scope>
    <source>
        <strain evidence="2 3">NBRC 106135</strain>
    </source>
</reference>
<organism evidence="2 3">
    <name type="scientific">Segetibacter aerophilus</name>
    <dbReference type="NCBI Taxonomy" id="670293"/>
    <lineage>
        <taxon>Bacteria</taxon>
        <taxon>Pseudomonadati</taxon>
        <taxon>Bacteroidota</taxon>
        <taxon>Chitinophagia</taxon>
        <taxon>Chitinophagales</taxon>
        <taxon>Chitinophagaceae</taxon>
        <taxon>Segetibacter</taxon>
    </lineage>
</organism>
<evidence type="ECO:0000256" key="1">
    <source>
        <dbReference type="SAM" id="SignalP"/>
    </source>
</evidence>
<dbReference type="AlphaFoldDB" id="A0A512BG07"/>
<dbReference type="EMBL" id="BJYT01000014">
    <property type="protein sequence ID" value="GEO10893.1"/>
    <property type="molecule type" value="Genomic_DNA"/>
</dbReference>
<dbReference type="InterPro" id="IPR019619">
    <property type="entry name" value="DUF2490"/>
</dbReference>
<gene>
    <name evidence="2" type="ORF">SAE01_33890</name>
</gene>
<keyword evidence="3" id="KW-1185">Reference proteome</keyword>
<dbReference type="Pfam" id="PF10677">
    <property type="entry name" value="DUF2490"/>
    <property type="match status" value="1"/>
</dbReference>
<proteinExistence type="predicted"/>
<keyword evidence="1" id="KW-0732">Signal</keyword>
<evidence type="ECO:0008006" key="4">
    <source>
        <dbReference type="Google" id="ProtNLM"/>
    </source>
</evidence>
<feature type="chain" id="PRO_5021832467" description="DUF2490 domain-containing protein" evidence="1">
    <location>
        <begin position="20"/>
        <end position="244"/>
    </location>
</feature>
<dbReference type="Proteomes" id="UP000321513">
    <property type="component" value="Unassembled WGS sequence"/>
</dbReference>
<dbReference type="OrthoDB" id="1118734at2"/>
<protein>
    <recommendedName>
        <fullName evidence="4">DUF2490 domain-containing protein</fullName>
    </recommendedName>
</protein>
<accession>A0A512BG07</accession>
<dbReference type="RefSeq" id="WP_147205005.1">
    <property type="nucleotide sequence ID" value="NZ_BJYT01000014.1"/>
</dbReference>
<evidence type="ECO:0000313" key="3">
    <source>
        <dbReference type="Proteomes" id="UP000321513"/>
    </source>
</evidence>
<evidence type="ECO:0000313" key="2">
    <source>
        <dbReference type="EMBL" id="GEO10893.1"/>
    </source>
</evidence>